<dbReference type="RefSeq" id="WP_134209227.1">
    <property type="nucleotide sequence ID" value="NZ_CP038015.1"/>
</dbReference>
<dbReference type="OrthoDB" id="2435874at2"/>
<feature type="domain" description="Peptidase C39-like" evidence="1">
    <location>
        <begin position="6"/>
        <end position="141"/>
    </location>
</feature>
<name>A0A4P6ZW99_9BACL</name>
<keyword evidence="3" id="KW-1185">Reference proteome</keyword>
<protein>
    <recommendedName>
        <fullName evidence="1">Peptidase C39-like domain-containing protein</fullName>
    </recommendedName>
</protein>
<dbReference type="InterPro" id="IPR038765">
    <property type="entry name" value="Papain-like_cys_pep_sf"/>
</dbReference>
<accession>A0A4P6ZW99</accession>
<reference evidence="2 3" key="1">
    <citation type="submission" date="2019-03" db="EMBL/GenBank/DDBJ databases">
        <title>Complete genome sequence of Paenisporosarcina antarctica CGMCC 1.6503T.</title>
        <authorList>
            <person name="Rong J.-C."/>
            <person name="Chi N.-Y."/>
            <person name="Zhang Q.-F."/>
        </authorList>
    </citation>
    <scope>NUCLEOTIDE SEQUENCE [LARGE SCALE GENOMIC DNA]</scope>
    <source>
        <strain evidence="2 3">CGMCC 1.6503</strain>
    </source>
</reference>
<dbReference type="KEGG" id="panc:E2636_04935"/>
<dbReference type="SUPFAM" id="SSF54001">
    <property type="entry name" value="Cysteine proteinases"/>
    <property type="match status" value="1"/>
</dbReference>
<gene>
    <name evidence="2" type="ORF">E2636_04935</name>
</gene>
<dbReference type="EMBL" id="CP038015">
    <property type="protein sequence ID" value="QBP40513.1"/>
    <property type="molecule type" value="Genomic_DNA"/>
</dbReference>
<evidence type="ECO:0000313" key="3">
    <source>
        <dbReference type="Proteomes" id="UP000294292"/>
    </source>
</evidence>
<dbReference type="Pfam" id="PF13529">
    <property type="entry name" value="Peptidase_C39_2"/>
    <property type="match status" value="1"/>
</dbReference>
<dbReference type="InterPro" id="IPR039564">
    <property type="entry name" value="Peptidase_C39-like"/>
</dbReference>
<evidence type="ECO:0000259" key="1">
    <source>
        <dbReference type="Pfam" id="PF13529"/>
    </source>
</evidence>
<dbReference type="AlphaFoldDB" id="A0A4P6ZW99"/>
<proteinExistence type="predicted"/>
<evidence type="ECO:0000313" key="2">
    <source>
        <dbReference type="EMBL" id="QBP40513.1"/>
    </source>
</evidence>
<sequence>MHVQINVEGISQYDDSIKNHYQPSACGPVTALTILRYWMPNNCPYDANQMYRLLGSTRIGLFKWLLIRNLRKTLGSTWEINSCSIDEAKAELLEGRPVACKFDRYFSFNWFNTYKYEFSYHWVPLIGFGENENGITLFIHDNGGKGRASRIRHVSYEKNQDILTFVKIVPQSKKKVSIHKNSTQN</sequence>
<organism evidence="2 3">
    <name type="scientific">Paenisporosarcina antarctica</name>
    <dbReference type="NCBI Taxonomy" id="417367"/>
    <lineage>
        <taxon>Bacteria</taxon>
        <taxon>Bacillati</taxon>
        <taxon>Bacillota</taxon>
        <taxon>Bacilli</taxon>
        <taxon>Bacillales</taxon>
        <taxon>Caryophanaceae</taxon>
        <taxon>Paenisporosarcina</taxon>
    </lineage>
</organism>
<dbReference type="Proteomes" id="UP000294292">
    <property type="component" value="Chromosome"/>
</dbReference>
<dbReference type="Gene3D" id="3.90.70.10">
    <property type="entry name" value="Cysteine proteinases"/>
    <property type="match status" value="1"/>
</dbReference>